<evidence type="ECO:0000256" key="1">
    <source>
        <dbReference type="SAM" id="Phobius"/>
    </source>
</evidence>
<dbReference type="RefSeq" id="WP_139220596.1">
    <property type="nucleotide sequence ID" value="NZ_FOVL01000004.1"/>
</dbReference>
<dbReference type="Proteomes" id="UP000199153">
    <property type="component" value="Unassembled WGS sequence"/>
</dbReference>
<feature type="transmembrane region" description="Helical" evidence="1">
    <location>
        <begin position="28"/>
        <end position="46"/>
    </location>
</feature>
<reference evidence="2 3" key="1">
    <citation type="submission" date="2016-10" db="EMBL/GenBank/DDBJ databases">
        <authorList>
            <person name="de Groot N.N."/>
        </authorList>
    </citation>
    <scope>NUCLEOTIDE SEQUENCE [LARGE SCALE GENOMIC DNA]</scope>
    <source>
        <strain evidence="2 3">DSM 17794</strain>
    </source>
</reference>
<accession>A0A1I4Z030</accession>
<sequence>MKNLRAKGKKWVKRALAFKVGKYTVRKGGLLGVGIGAVAGVAYLSWRLSKKCKTEHGAERPINEITADKEREIVV</sequence>
<keyword evidence="1" id="KW-0812">Transmembrane</keyword>
<gene>
    <name evidence="2" type="ORF">SAMN05660413_01067</name>
</gene>
<dbReference type="STRING" id="287099.SAMN05660413_01067"/>
<keyword evidence="1" id="KW-1133">Transmembrane helix</keyword>
<evidence type="ECO:0000313" key="2">
    <source>
        <dbReference type="EMBL" id="SFN43612.1"/>
    </source>
</evidence>
<dbReference type="AlphaFoldDB" id="A0A1I4Z030"/>
<dbReference type="EMBL" id="FOVL01000004">
    <property type="protein sequence ID" value="SFN43612.1"/>
    <property type="molecule type" value="Genomic_DNA"/>
</dbReference>
<keyword evidence="1" id="KW-0472">Membrane</keyword>
<organism evidence="2 3">
    <name type="scientific">Salegentibacter flavus</name>
    <dbReference type="NCBI Taxonomy" id="287099"/>
    <lineage>
        <taxon>Bacteria</taxon>
        <taxon>Pseudomonadati</taxon>
        <taxon>Bacteroidota</taxon>
        <taxon>Flavobacteriia</taxon>
        <taxon>Flavobacteriales</taxon>
        <taxon>Flavobacteriaceae</taxon>
        <taxon>Salegentibacter</taxon>
    </lineage>
</organism>
<keyword evidence="3" id="KW-1185">Reference proteome</keyword>
<proteinExistence type="predicted"/>
<name>A0A1I4Z030_9FLAO</name>
<protein>
    <submittedName>
        <fullName evidence="2">Uncharacterized protein</fullName>
    </submittedName>
</protein>
<evidence type="ECO:0000313" key="3">
    <source>
        <dbReference type="Proteomes" id="UP000199153"/>
    </source>
</evidence>